<comment type="caution">
    <text evidence="2">The sequence shown here is derived from an EMBL/GenBank/DDBJ whole genome shotgun (WGS) entry which is preliminary data.</text>
</comment>
<evidence type="ECO:0000313" key="2">
    <source>
        <dbReference type="EMBL" id="MBO9204455.1"/>
    </source>
</evidence>
<sequence length="87" mass="9998">MTTLKERIKKPLPKKMIQHEELQKDDNTNVEQREDDKVNVELQKKLQKRDNDTAPDEFLGPDADTDVPLDGSVENDAVLRGEGHMEE</sequence>
<keyword evidence="3" id="KW-1185">Reference proteome</keyword>
<proteinExistence type="predicted"/>
<organism evidence="2 3">
    <name type="scientific">Niastella soli</name>
    <dbReference type="NCBI Taxonomy" id="2821487"/>
    <lineage>
        <taxon>Bacteria</taxon>
        <taxon>Pseudomonadati</taxon>
        <taxon>Bacteroidota</taxon>
        <taxon>Chitinophagia</taxon>
        <taxon>Chitinophagales</taxon>
        <taxon>Chitinophagaceae</taxon>
        <taxon>Niastella</taxon>
    </lineage>
</organism>
<accession>A0ABS3Z2U9</accession>
<name>A0ABS3Z2U9_9BACT</name>
<dbReference type="Proteomes" id="UP000677244">
    <property type="component" value="Unassembled WGS sequence"/>
</dbReference>
<dbReference type="EMBL" id="JAGHKO010000014">
    <property type="protein sequence ID" value="MBO9204455.1"/>
    <property type="molecule type" value="Genomic_DNA"/>
</dbReference>
<evidence type="ECO:0000256" key="1">
    <source>
        <dbReference type="SAM" id="MobiDB-lite"/>
    </source>
</evidence>
<feature type="compositionally biased region" description="Basic and acidic residues" evidence="1">
    <location>
        <begin position="77"/>
        <end position="87"/>
    </location>
</feature>
<protein>
    <submittedName>
        <fullName evidence="2">Uncharacterized protein</fullName>
    </submittedName>
</protein>
<reference evidence="2 3" key="1">
    <citation type="submission" date="2021-03" db="EMBL/GenBank/DDBJ databases">
        <title>Assistant Professor.</title>
        <authorList>
            <person name="Huq M.A."/>
        </authorList>
    </citation>
    <scope>NUCLEOTIDE SEQUENCE [LARGE SCALE GENOMIC DNA]</scope>
    <source>
        <strain evidence="2 3">MAH-29</strain>
    </source>
</reference>
<evidence type="ECO:0000313" key="3">
    <source>
        <dbReference type="Proteomes" id="UP000677244"/>
    </source>
</evidence>
<gene>
    <name evidence="2" type="ORF">J7I42_29470</name>
</gene>
<feature type="compositionally biased region" description="Basic and acidic residues" evidence="1">
    <location>
        <begin position="17"/>
        <end position="52"/>
    </location>
</feature>
<feature type="region of interest" description="Disordered" evidence="1">
    <location>
        <begin position="1"/>
        <end position="87"/>
    </location>
</feature>
<dbReference type="RefSeq" id="WP_209143058.1">
    <property type="nucleotide sequence ID" value="NZ_JAGHKO010000014.1"/>
</dbReference>